<keyword evidence="3" id="KW-1185">Reference proteome</keyword>
<organism evidence="2 3">
    <name type="scientific">Thermomonospora curvata (strain ATCC 19995 / DSM 43183 / JCM 3096 / KCTC 9072 / NBRC 15933 / NCIMB 10081 / Henssen B9)</name>
    <dbReference type="NCBI Taxonomy" id="471852"/>
    <lineage>
        <taxon>Bacteria</taxon>
        <taxon>Bacillati</taxon>
        <taxon>Actinomycetota</taxon>
        <taxon>Actinomycetes</taxon>
        <taxon>Streptosporangiales</taxon>
        <taxon>Thermomonosporaceae</taxon>
        <taxon>Thermomonospora</taxon>
    </lineage>
</organism>
<protein>
    <recommendedName>
        <fullName evidence="1">DUF4015 domain-containing protein</fullName>
    </recommendedName>
</protein>
<dbReference type="EMBL" id="CP001738">
    <property type="protein sequence ID" value="ACY97623.1"/>
    <property type="molecule type" value="Genomic_DNA"/>
</dbReference>
<dbReference type="AlphaFoldDB" id="D1AEP8"/>
<dbReference type="SUPFAM" id="SSF51445">
    <property type="entry name" value="(Trans)glycosidases"/>
    <property type="match status" value="1"/>
</dbReference>
<evidence type="ECO:0000259" key="1">
    <source>
        <dbReference type="Pfam" id="PF13200"/>
    </source>
</evidence>
<dbReference type="eggNOG" id="COG1306">
    <property type="taxonomic scope" value="Bacteria"/>
</dbReference>
<dbReference type="Pfam" id="PF13200">
    <property type="entry name" value="DUF4015"/>
    <property type="match status" value="1"/>
</dbReference>
<accession>D1AEP8</accession>
<evidence type="ECO:0000313" key="3">
    <source>
        <dbReference type="Proteomes" id="UP000001918"/>
    </source>
</evidence>
<evidence type="ECO:0000313" key="2">
    <source>
        <dbReference type="EMBL" id="ACY97623.1"/>
    </source>
</evidence>
<dbReference type="Proteomes" id="UP000001918">
    <property type="component" value="Chromosome"/>
</dbReference>
<proteinExistence type="predicted"/>
<dbReference type="STRING" id="471852.Tcur_2056"/>
<name>D1AEP8_THECD</name>
<dbReference type="KEGG" id="tcu:Tcur_2056"/>
<dbReference type="HOGENOM" id="CLU_030168_2_0_11"/>
<sequence length="540" mass="58387">MKTITSPRPWLLAAGSTAAVTAVLVAGGLAIKKVAGPQLRITTVRDGAVLNRADAARQTLVIEAGEPGKVRARLDGRPLALRRQGGRLVAELGALAEGEHELSVSAPGSLPLTDGGDTRRFTVDATPPSVTVHGLRSGANGQAPHLVAAGLRRPFSLSGEVKGAVRVLSDGRPAKVRKGKFTLDYPFPPDMVRITAYDAAGNRTDHHVPVVVPHPETRAVHVTALAWASKPLRERILKMIREKRINAVQLDIKDEDGIIGYDSQVPLAREVKATRGIYDARQALDQLHAMNVRVIGRIVAFRDPQLGKASWRAGKRDRLVRTPDGGAYGSQYGAQSFTNLAHPEVRKYNIDLAVEAARLGFDEILYDYVRRPDGPLKSMRFPGLRGSVEDSVASFIAETRRLVRPHGAFLGASVYGIAATRPHEIGQDIAKIGKHVDYVAPMLYPSHWGAGEFGLKNPNAEPYKTVYASMLTFHKVLRGTSAQIVPWLQDFSLGHPYGVAEVKAQIEAAAKTGSKSFLLWDPAVRYHPEALTPGAIGKST</sequence>
<dbReference type="InterPro" id="IPR025275">
    <property type="entry name" value="DUF4015"/>
</dbReference>
<dbReference type="InterPro" id="IPR017853">
    <property type="entry name" value="GH"/>
</dbReference>
<dbReference type="RefSeq" id="WP_012852407.1">
    <property type="nucleotide sequence ID" value="NC_013510.1"/>
</dbReference>
<dbReference type="OrthoDB" id="9774125at2"/>
<gene>
    <name evidence="2" type="ordered locus">Tcur_2056</name>
</gene>
<reference evidence="2 3" key="1">
    <citation type="journal article" date="2011" name="Stand. Genomic Sci.">
        <title>Complete genome sequence of Thermomonospora curvata type strain (B9).</title>
        <authorList>
            <person name="Chertkov O."/>
            <person name="Sikorski J."/>
            <person name="Nolan M."/>
            <person name="Lapidus A."/>
            <person name="Lucas S."/>
            <person name="Del Rio T.G."/>
            <person name="Tice H."/>
            <person name="Cheng J.F."/>
            <person name="Goodwin L."/>
            <person name="Pitluck S."/>
            <person name="Liolios K."/>
            <person name="Ivanova N."/>
            <person name="Mavromatis K."/>
            <person name="Mikhailova N."/>
            <person name="Ovchinnikova G."/>
            <person name="Pati A."/>
            <person name="Chen A."/>
            <person name="Palaniappan K."/>
            <person name="Djao O.D."/>
            <person name="Land M."/>
            <person name="Hauser L."/>
            <person name="Chang Y.J."/>
            <person name="Jeffries C.D."/>
            <person name="Brettin T."/>
            <person name="Han C."/>
            <person name="Detter J.C."/>
            <person name="Rohde M."/>
            <person name="Goker M."/>
            <person name="Woyke T."/>
            <person name="Bristow J."/>
            <person name="Eisen J.A."/>
            <person name="Markowitz V."/>
            <person name="Hugenholtz P."/>
            <person name="Klenk H.P."/>
            <person name="Kyrpides N.C."/>
        </authorList>
    </citation>
    <scope>NUCLEOTIDE SEQUENCE [LARGE SCALE GENOMIC DNA]</scope>
    <source>
        <strain evidence="3">ATCC 19995 / DSM 43183 / JCM 3096 / KCTC 9072 / NBRC 15933 / NCIMB 10081 / Henssen B9</strain>
    </source>
</reference>
<dbReference type="Gene3D" id="3.20.20.80">
    <property type="entry name" value="Glycosidases"/>
    <property type="match status" value="1"/>
</dbReference>
<feature type="domain" description="DUF4015" evidence="1">
    <location>
        <begin position="219"/>
        <end position="526"/>
    </location>
</feature>